<proteinExistence type="inferred from homology"/>
<evidence type="ECO:0000313" key="3">
    <source>
        <dbReference type="Proteomes" id="UP000838412"/>
    </source>
</evidence>
<accession>A0A8J9ZVG4</accession>
<comment type="similarity">
    <text evidence="1">Belongs to the calycin superfamily. Fatty-acid binding protein (FABP) family.</text>
</comment>
<dbReference type="InterPro" id="IPR031259">
    <property type="entry name" value="ILBP"/>
</dbReference>
<protein>
    <submittedName>
        <fullName evidence="2">Hypp2892 protein</fullName>
    </submittedName>
</protein>
<sequence>MPFPVEKSCGIWKHHRHSDNYPQIMEKLGVPAEMVQKIQEATIPVNHSLSGDKFTSKFEFMGKTLENTFTLGVVGEEHDPTVDRKRKVTYTIEGENLVSVYADHDGKGPPMRVSRHFVDDDTIHIDVTVDDLDGWTISKRC</sequence>
<dbReference type="InterPro" id="IPR012674">
    <property type="entry name" value="Calycin"/>
</dbReference>
<dbReference type="GO" id="GO:0008289">
    <property type="term" value="F:lipid binding"/>
    <property type="evidence" value="ECO:0007669"/>
    <property type="project" value="InterPro"/>
</dbReference>
<reference evidence="2" key="1">
    <citation type="submission" date="2022-01" db="EMBL/GenBank/DDBJ databases">
        <authorList>
            <person name="Braso-Vives M."/>
        </authorList>
    </citation>
    <scope>NUCLEOTIDE SEQUENCE</scope>
</reference>
<dbReference type="AlphaFoldDB" id="A0A8J9ZVG4"/>
<dbReference type="EMBL" id="OV696689">
    <property type="protein sequence ID" value="CAH1264110.1"/>
    <property type="molecule type" value="Genomic_DNA"/>
</dbReference>
<dbReference type="CDD" id="cd00742">
    <property type="entry name" value="FABP"/>
    <property type="match status" value="1"/>
</dbReference>
<gene>
    <name evidence="2" type="primary">Hypp2892</name>
    <name evidence="2" type="ORF">BLAG_LOCUS18601</name>
</gene>
<evidence type="ECO:0000313" key="2">
    <source>
        <dbReference type="EMBL" id="CAH1264110.1"/>
    </source>
</evidence>
<name>A0A8J9ZVG4_BRALA</name>
<dbReference type="Gene3D" id="2.40.128.20">
    <property type="match status" value="1"/>
</dbReference>
<evidence type="ECO:0000256" key="1">
    <source>
        <dbReference type="ARBA" id="ARBA00008390"/>
    </source>
</evidence>
<dbReference type="PANTHER" id="PTHR11955">
    <property type="entry name" value="FATTY ACID BINDING PROTEIN"/>
    <property type="match status" value="1"/>
</dbReference>
<dbReference type="SUPFAM" id="SSF50814">
    <property type="entry name" value="Lipocalins"/>
    <property type="match status" value="1"/>
</dbReference>
<keyword evidence="3" id="KW-1185">Reference proteome</keyword>
<organism evidence="2 3">
    <name type="scientific">Branchiostoma lanceolatum</name>
    <name type="common">Common lancelet</name>
    <name type="synonym">Amphioxus lanceolatum</name>
    <dbReference type="NCBI Taxonomy" id="7740"/>
    <lineage>
        <taxon>Eukaryota</taxon>
        <taxon>Metazoa</taxon>
        <taxon>Chordata</taxon>
        <taxon>Cephalochordata</taxon>
        <taxon>Leptocardii</taxon>
        <taxon>Amphioxiformes</taxon>
        <taxon>Branchiostomatidae</taxon>
        <taxon>Branchiostoma</taxon>
    </lineage>
</organism>
<dbReference type="Pfam" id="PF14651">
    <property type="entry name" value="Lipocalin_7"/>
    <property type="match status" value="1"/>
</dbReference>
<dbReference type="OrthoDB" id="9971011at2759"/>
<dbReference type="Proteomes" id="UP000838412">
    <property type="component" value="Chromosome 4"/>
</dbReference>